<dbReference type="OrthoDB" id="9778545at2"/>
<sequence>MKTTAKVVHPLKAGKKALVFSGVVLLLLFPGISLVRAAALTGRIGEDTSVTANIKVMLNNNKLKPSLYFPGSVKRFYNQRDFSPNWVNPKENTKQTWEAMLLLDCVLQYGLAHEDYHPREILYDKLHTILENPEKVSNSEKARYDILLTDALITFMNHLHFGKLNPEFTPARIDQKQIGFNADVSLANAMHQKDFMSAFLDAQPRSKEYNDLQRHMHLLEGIYQGDCYEIPEADIRKIAINMERLRWMEVEGDTYLHINIPSYTLKLHQPDTTYEFKIIAGKPGTPTPILKSYIGDFTTASKGLVRRILVNKLPKTINENVYQGSNAVNYYGRKKNDAGSIFFWFPNKLNVTLQGSSDKRLFKKQQRAFTDGGIKVENAEKLASLLLKQDDAANKVKELHNAVSAAMVKNFMLNKAVPIKITYVTGEMKDGILISYPDVYNLDMKLEMALYNTHLPLSMK</sequence>
<feature type="domain" description="L,D-transpeptidase scaffold" evidence="1">
    <location>
        <begin position="72"/>
        <end position="215"/>
    </location>
</feature>
<dbReference type="KEGG" id="muc:MuYL_0065"/>
<reference evidence="2 3" key="1">
    <citation type="submission" date="2017-08" db="EMBL/GenBank/DDBJ databases">
        <title>Complete genome sequence of Mucilaginibacter sp. strain BJC16-A31.</title>
        <authorList>
            <consortium name="Henan University of Science and Technology"/>
            <person name="You X."/>
        </authorList>
    </citation>
    <scope>NUCLEOTIDE SEQUENCE [LARGE SCALE GENOMIC DNA]</scope>
    <source>
        <strain evidence="2 3">BJC16-A31</strain>
    </source>
</reference>
<dbReference type="EMBL" id="CP022743">
    <property type="protein sequence ID" value="ASU31968.1"/>
    <property type="molecule type" value="Genomic_DNA"/>
</dbReference>
<proteinExistence type="predicted"/>
<dbReference type="CDD" id="cd16913">
    <property type="entry name" value="YkuD_like"/>
    <property type="match status" value="1"/>
</dbReference>
<keyword evidence="3" id="KW-1185">Reference proteome</keyword>
<evidence type="ECO:0000259" key="1">
    <source>
        <dbReference type="Pfam" id="PF20142"/>
    </source>
</evidence>
<organism evidence="2 3">
    <name type="scientific">Mucilaginibacter xinganensis</name>
    <dbReference type="NCBI Taxonomy" id="1234841"/>
    <lineage>
        <taxon>Bacteria</taxon>
        <taxon>Pseudomonadati</taxon>
        <taxon>Bacteroidota</taxon>
        <taxon>Sphingobacteriia</taxon>
        <taxon>Sphingobacteriales</taxon>
        <taxon>Sphingobacteriaceae</taxon>
        <taxon>Mucilaginibacter</taxon>
    </lineage>
</organism>
<accession>A0A223NQM6</accession>
<dbReference type="Proteomes" id="UP000215002">
    <property type="component" value="Chromosome"/>
</dbReference>
<protein>
    <submittedName>
        <fullName evidence="2">Murein L,D-transpeptidase</fullName>
    </submittedName>
</protein>
<name>A0A223NQM6_9SPHI</name>
<dbReference type="InterPro" id="IPR045380">
    <property type="entry name" value="LD_TPept_scaffold_dom"/>
</dbReference>
<dbReference type="RefSeq" id="WP_094568626.1">
    <property type="nucleotide sequence ID" value="NZ_CP022743.1"/>
</dbReference>
<dbReference type="Pfam" id="PF20142">
    <property type="entry name" value="Scaffold"/>
    <property type="match status" value="1"/>
</dbReference>
<gene>
    <name evidence="2" type="ORF">MuYL_0065</name>
</gene>
<dbReference type="PANTHER" id="PTHR41533:SF2">
    <property type="entry name" value="BLR7131 PROTEIN"/>
    <property type="match status" value="1"/>
</dbReference>
<dbReference type="AlphaFoldDB" id="A0A223NQM6"/>
<dbReference type="InterPro" id="IPR005490">
    <property type="entry name" value="LD_TPept_cat_dom"/>
</dbReference>
<dbReference type="PANTHER" id="PTHR41533">
    <property type="entry name" value="L,D-TRANSPEPTIDASE HI_1667-RELATED"/>
    <property type="match status" value="1"/>
</dbReference>
<dbReference type="InterPro" id="IPR052905">
    <property type="entry name" value="LD-transpeptidase_YkuD-like"/>
</dbReference>
<dbReference type="GO" id="GO:0016740">
    <property type="term" value="F:transferase activity"/>
    <property type="evidence" value="ECO:0007669"/>
    <property type="project" value="InterPro"/>
</dbReference>
<evidence type="ECO:0000313" key="2">
    <source>
        <dbReference type="EMBL" id="ASU31968.1"/>
    </source>
</evidence>
<evidence type="ECO:0000313" key="3">
    <source>
        <dbReference type="Proteomes" id="UP000215002"/>
    </source>
</evidence>